<proteinExistence type="predicted"/>
<feature type="domain" description="Reverse transcriptase" evidence="1">
    <location>
        <begin position="1"/>
        <end position="175"/>
    </location>
</feature>
<dbReference type="OrthoDB" id="10018421at2759"/>
<accession>A0A3S5BR28</accession>
<reference evidence="2" key="1">
    <citation type="submission" date="2018-11" db="EMBL/GenBank/DDBJ databases">
        <authorList>
            <consortium name="Pathogen Informatics"/>
        </authorList>
    </citation>
    <scope>NUCLEOTIDE SEQUENCE</scope>
</reference>
<protein>
    <recommendedName>
        <fullName evidence="1">Reverse transcriptase domain-containing protein</fullName>
    </recommendedName>
</protein>
<comment type="caution">
    <text evidence="2">The sequence shown here is derived from an EMBL/GenBank/DDBJ whole genome shotgun (WGS) entry which is preliminary data.</text>
</comment>
<dbReference type="PANTHER" id="PTHR21301">
    <property type="entry name" value="REVERSE TRANSCRIPTASE"/>
    <property type="match status" value="1"/>
</dbReference>
<dbReference type="CDD" id="cd00304">
    <property type="entry name" value="RT_like"/>
    <property type="match status" value="1"/>
</dbReference>
<gene>
    <name evidence="2" type="ORF">PXEA_LOCUS29059</name>
</gene>
<evidence type="ECO:0000259" key="1">
    <source>
        <dbReference type="PROSITE" id="PS50878"/>
    </source>
</evidence>
<dbReference type="EMBL" id="CAAALY010250254">
    <property type="protein sequence ID" value="VEL35619.1"/>
    <property type="molecule type" value="Genomic_DNA"/>
</dbReference>
<name>A0A3S5BR28_9PLAT</name>
<dbReference type="AlphaFoldDB" id="A0A3S5BR28"/>
<evidence type="ECO:0000313" key="3">
    <source>
        <dbReference type="Proteomes" id="UP000784294"/>
    </source>
</evidence>
<keyword evidence="3" id="KW-1185">Reference proteome</keyword>
<dbReference type="PANTHER" id="PTHR21301:SF10">
    <property type="entry name" value="REVERSE TRANSCRIPTASE DOMAIN-CONTAINING PROTEIN"/>
    <property type="match status" value="1"/>
</dbReference>
<dbReference type="Proteomes" id="UP000784294">
    <property type="component" value="Unassembled WGS sequence"/>
</dbReference>
<dbReference type="SUPFAM" id="SSF56672">
    <property type="entry name" value="DNA/RNA polymerases"/>
    <property type="match status" value="1"/>
</dbReference>
<dbReference type="Pfam" id="PF00078">
    <property type="entry name" value="RVT_1"/>
    <property type="match status" value="1"/>
</dbReference>
<evidence type="ECO:0000313" key="2">
    <source>
        <dbReference type="EMBL" id="VEL35619.1"/>
    </source>
</evidence>
<organism evidence="2 3">
    <name type="scientific">Protopolystoma xenopodis</name>
    <dbReference type="NCBI Taxonomy" id="117903"/>
    <lineage>
        <taxon>Eukaryota</taxon>
        <taxon>Metazoa</taxon>
        <taxon>Spiralia</taxon>
        <taxon>Lophotrochozoa</taxon>
        <taxon>Platyhelminthes</taxon>
        <taxon>Monogenea</taxon>
        <taxon>Polyopisthocotylea</taxon>
        <taxon>Polystomatidea</taxon>
        <taxon>Polystomatidae</taxon>
        <taxon>Protopolystoma</taxon>
    </lineage>
</organism>
<dbReference type="InterPro" id="IPR000477">
    <property type="entry name" value="RT_dom"/>
</dbReference>
<dbReference type="PROSITE" id="PS50878">
    <property type="entry name" value="RT_POL"/>
    <property type="match status" value="1"/>
</dbReference>
<dbReference type="InterPro" id="IPR043502">
    <property type="entry name" value="DNA/RNA_pol_sf"/>
</dbReference>
<sequence>MNMGLEETDLWKSLYVELMHRKYANGPARNPEPRRGYPGITTDRWGVINLTIRTTYFTTNGKISEQIFGPPMGSPLSPVLANVYMNKIEENFKMASLQPTVLMWYVDDYFALWSRGREKLEKFLKFVSQIDEKIQFTLEVEDGERLPFLDVEVIRPNGTLKEKLFRKKSYAGIILNFRCINEEHDHPKTTPNGCRILGRGAGKTD</sequence>